<evidence type="ECO:0000259" key="6">
    <source>
        <dbReference type="PROSITE" id="PS50113"/>
    </source>
</evidence>
<dbReference type="InterPro" id="IPR013654">
    <property type="entry name" value="PAS_2"/>
</dbReference>
<evidence type="ECO:0000256" key="3">
    <source>
        <dbReference type="ARBA" id="ARBA00022991"/>
    </source>
</evidence>
<dbReference type="SMART" id="SM00065">
    <property type="entry name" value="GAF"/>
    <property type="match status" value="1"/>
</dbReference>
<dbReference type="InterPro" id="IPR013515">
    <property type="entry name" value="Phytochrome_cen-reg"/>
</dbReference>
<dbReference type="InterPro" id="IPR029016">
    <property type="entry name" value="GAF-like_dom_sf"/>
</dbReference>
<dbReference type="PANTHER" id="PTHR43065:SF42">
    <property type="entry name" value="TWO-COMPONENT SENSOR PPRA"/>
    <property type="match status" value="1"/>
</dbReference>
<dbReference type="PROSITE" id="PS50113">
    <property type="entry name" value="PAC"/>
    <property type="match status" value="1"/>
</dbReference>
<feature type="domain" description="Phytochrome chromophore attachment site" evidence="5">
    <location>
        <begin position="151"/>
        <end position="309"/>
    </location>
</feature>
<protein>
    <submittedName>
        <fullName evidence="7">GAF domain-containing protein</fullName>
    </submittedName>
</protein>
<dbReference type="InterPro" id="IPR035965">
    <property type="entry name" value="PAS-like_dom_sf"/>
</dbReference>
<dbReference type="InterPro" id="IPR001294">
    <property type="entry name" value="Phytochrome"/>
</dbReference>
<dbReference type="SUPFAM" id="SSF55785">
    <property type="entry name" value="PYP-like sensor domain (PAS domain)"/>
    <property type="match status" value="2"/>
</dbReference>
<comment type="caution">
    <text evidence="7">The sequence shown here is derived from an EMBL/GenBank/DDBJ whole genome shotgun (WGS) entry which is preliminary data.</text>
</comment>
<organism evidence="7 8">
    <name type="scientific">Acidiphilium acidophilum</name>
    <name type="common">Thiobacillus acidophilus</name>
    <dbReference type="NCBI Taxonomy" id="76588"/>
    <lineage>
        <taxon>Bacteria</taxon>
        <taxon>Pseudomonadati</taxon>
        <taxon>Pseudomonadota</taxon>
        <taxon>Alphaproteobacteria</taxon>
        <taxon>Acetobacterales</taxon>
        <taxon>Acidocellaceae</taxon>
        <taxon>Acidiphilium</taxon>
    </lineage>
</organism>
<dbReference type="PROSITE" id="PS50046">
    <property type="entry name" value="PHYTOCHROME_2"/>
    <property type="match status" value="1"/>
</dbReference>
<accession>A0AAW9DKD2</accession>
<dbReference type="Gene3D" id="3.30.450.20">
    <property type="entry name" value="PAS domain"/>
    <property type="match status" value="2"/>
</dbReference>
<dbReference type="InterPro" id="IPR001610">
    <property type="entry name" value="PAC"/>
</dbReference>
<dbReference type="InterPro" id="IPR043150">
    <property type="entry name" value="Phytochrome_PHY_sf"/>
</dbReference>
<keyword evidence="3" id="KW-0157">Chromophore</keyword>
<dbReference type="Gene3D" id="3.30.450.40">
    <property type="match status" value="1"/>
</dbReference>
<evidence type="ECO:0000259" key="5">
    <source>
        <dbReference type="PROSITE" id="PS50046"/>
    </source>
</evidence>
<feature type="domain" description="PAC" evidence="6">
    <location>
        <begin position="608"/>
        <end position="660"/>
    </location>
</feature>
<dbReference type="Pfam" id="PF13426">
    <property type="entry name" value="PAS_9"/>
    <property type="match status" value="1"/>
</dbReference>
<evidence type="ECO:0000313" key="8">
    <source>
        <dbReference type="Proteomes" id="UP001279553"/>
    </source>
</evidence>
<keyword evidence="2" id="KW-0716">Sensory transduction</keyword>
<dbReference type="SMART" id="SM00086">
    <property type="entry name" value="PAC"/>
    <property type="match status" value="1"/>
</dbReference>
<dbReference type="PANTHER" id="PTHR43065">
    <property type="entry name" value="SENSOR HISTIDINE KINASE"/>
    <property type="match status" value="1"/>
</dbReference>
<dbReference type="Pfam" id="PF00360">
    <property type="entry name" value="PHY"/>
    <property type="match status" value="1"/>
</dbReference>
<dbReference type="InterPro" id="IPR003018">
    <property type="entry name" value="GAF"/>
</dbReference>
<keyword evidence="1" id="KW-0600">Photoreceptor protein</keyword>
<evidence type="ECO:0000256" key="1">
    <source>
        <dbReference type="ARBA" id="ARBA00022543"/>
    </source>
</evidence>
<reference evidence="7 8" key="1">
    <citation type="submission" date="2023-11" db="EMBL/GenBank/DDBJ databases">
        <title>MicrobeMod: A computational toolkit for identifying prokaryotic methylation and restriction-modification with nanopore sequencing.</title>
        <authorList>
            <person name="Crits-Christoph A."/>
            <person name="Kang S.C."/>
            <person name="Lee H."/>
            <person name="Ostrov N."/>
        </authorList>
    </citation>
    <scope>NUCLEOTIDE SEQUENCE [LARGE SCALE GENOMIC DNA]</scope>
    <source>
        <strain evidence="7 8">DSMZ 700</strain>
    </source>
</reference>
<keyword evidence="8" id="KW-1185">Reference proteome</keyword>
<dbReference type="CDD" id="cd00130">
    <property type="entry name" value="PAS"/>
    <property type="match status" value="1"/>
</dbReference>
<dbReference type="Pfam" id="PF08446">
    <property type="entry name" value="PAS_2"/>
    <property type="match status" value="1"/>
</dbReference>
<dbReference type="GO" id="GO:0006355">
    <property type="term" value="P:regulation of DNA-templated transcription"/>
    <property type="evidence" value="ECO:0007669"/>
    <property type="project" value="InterPro"/>
</dbReference>
<dbReference type="NCBIfam" id="TIGR00229">
    <property type="entry name" value="sensory_box"/>
    <property type="match status" value="1"/>
</dbReference>
<gene>
    <name evidence="7" type="ORF">SIL87_00780</name>
</gene>
<dbReference type="InterPro" id="IPR000700">
    <property type="entry name" value="PAS-assoc_C"/>
</dbReference>
<proteinExistence type="predicted"/>
<evidence type="ECO:0000256" key="4">
    <source>
        <dbReference type="ARBA" id="ARBA00023170"/>
    </source>
</evidence>
<keyword evidence="4" id="KW-0675">Receptor</keyword>
<dbReference type="PRINTS" id="PR01033">
    <property type="entry name" value="PHYTOCHROME"/>
</dbReference>
<dbReference type="Gene3D" id="3.30.450.270">
    <property type="match status" value="1"/>
</dbReference>
<evidence type="ECO:0000313" key="7">
    <source>
        <dbReference type="EMBL" id="MDX5929301.1"/>
    </source>
</evidence>
<dbReference type="GO" id="GO:0009584">
    <property type="term" value="P:detection of visible light"/>
    <property type="evidence" value="ECO:0007669"/>
    <property type="project" value="InterPro"/>
</dbReference>
<dbReference type="InterPro" id="IPR000014">
    <property type="entry name" value="PAS"/>
</dbReference>
<sequence length="742" mass="80963">MTQKFVPAPAFGEADLSNCEREQIHLAGSIQPHGALLLCSEPGLKIVLASENAAEFLGLAPAGEPHTLIGMALYKLAGDLAGRIRPQLRAPLRTQPLRLRCTAGRPLRGIDAMIHRPAGGGVLIELEPAGPTIDVVGPIEAALQTILGSVSLASLCDETARIFKALTGYDRVMVYKFDDEGHGQVFAEQREPGLEPYLANRYPASDIPQIARRLYERHRVRMLVDVGFKPVRLHPALSPISGAPLDMSLCALRSSSPIHVQYLQNMGVRATLVVSIMVGGQLWGLIACHHYAPFFVASEIRAACEFLVEAVATRIAAFESFVLAQAELAARRLEQRMVEALSREGNWKSALFDNPQSLLHPVRATGAALLFDNEVTVTGDVPGTQDIRAIGTWLDSRAAESGTEQAKLDQAKLDQAMTITASLTGEAEHFEAIKAAASGVLAVSLSSEPGTYLIWVRPEQVRTVTWGGDPTKPVTIGDTPADLSPRRSFAQWHQVMRLQCEPWTEADIAAARLIGAMVSDVVLQSRTVRMLIAQDQLERVRREVAVSTQPVIVADVNGDILLINRAFTAMVAGANHPLQSLTDLPGLFVDAQYVAERLQTLRTHRLSWRGEIAIRRDSGEALPLLIRADPILATADRVLGFVLIMTDMTEQKAASVARRRFQDGIIEQNRTVSGLIASKQDMTVQNLLKSVFENAQLAALEITDRVDPSRMPEMLESVRDSVRRTTVVLQNLFTQDPPGEEA</sequence>
<dbReference type="EMBL" id="JAWXYB010000001">
    <property type="protein sequence ID" value="MDX5929301.1"/>
    <property type="molecule type" value="Genomic_DNA"/>
</dbReference>
<dbReference type="Pfam" id="PF01590">
    <property type="entry name" value="GAF"/>
    <property type="match status" value="1"/>
</dbReference>
<name>A0AAW9DKD2_ACIAO</name>
<dbReference type="GO" id="GO:0009881">
    <property type="term" value="F:photoreceptor activity"/>
    <property type="evidence" value="ECO:0007669"/>
    <property type="project" value="UniProtKB-KW"/>
</dbReference>
<dbReference type="RefSeq" id="WP_319612412.1">
    <property type="nucleotide sequence ID" value="NZ_JAWXYB010000001.1"/>
</dbReference>
<dbReference type="Proteomes" id="UP001279553">
    <property type="component" value="Unassembled WGS sequence"/>
</dbReference>
<dbReference type="AlphaFoldDB" id="A0AAW9DKD2"/>
<dbReference type="InterPro" id="IPR016132">
    <property type="entry name" value="Phyto_chromo_attachment"/>
</dbReference>
<dbReference type="SUPFAM" id="SSF55781">
    <property type="entry name" value="GAF domain-like"/>
    <property type="match status" value="2"/>
</dbReference>
<evidence type="ECO:0000256" key="2">
    <source>
        <dbReference type="ARBA" id="ARBA00022606"/>
    </source>
</evidence>